<sequence length="341" mass="36053">MTGSPYRTALLGTGRIGSHHARTIYREVHGLDLVLLADPVAGIARTLADELGVERAGTDPVAAATDGDVDAVVITTPARTHVDLAAAAIEAGKHVFVEKPMALTVADNDRLTAAAEAAGVVLQVGFNRRYDPGFAAAHTAIAAGRIGQVQQLRSLTRDPGPFTADPTKIPQWTIFYETLIHDFDLLNFFNPGARATSVFARADALVAPGHRDTGFLDTASVSICYDNGAMAVAEANFSALYGYDVRGEAFGSAGMVTAGDVRLTSMTAFLANGVSAGTGRADTELMHSSYRDEFQAFARAIADPAEPVPTGEDNRRALEIALACIRSVEENRPVEVAEVNR</sequence>
<dbReference type="RefSeq" id="WP_061787373.1">
    <property type="nucleotide sequence ID" value="NZ_LR134406.1"/>
</dbReference>
<dbReference type="PANTHER" id="PTHR42840">
    <property type="entry name" value="NAD(P)-BINDING ROSSMANN-FOLD SUPERFAMILY PROTEIN-RELATED"/>
    <property type="match status" value="1"/>
</dbReference>
<gene>
    <name evidence="5" type="primary">iolG_1</name>
    <name evidence="5" type="ORF">NCTC12967_00174</name>
</gene>
<dbReference type="Proteomes" id="UP000273044">
    <property type="component" value="Chromosome"/>
</dbReference>
<dbReference type="Pfam" id="PF01408">
    <property type="entry name" value="GFO_IDH_MocA"/>
    <property type="match status" value="1"/>
</dbReference>
<dbReference type="Gene3D" id="3.30.360.10">
    <property type="entry name" value="Dihydrodipicolinate Reductase, domain 2"/>
    <property type="match status" value="1"/>
</dbReference>
<evidence type="ECO:0000256" key="1">
    <source>
        <dbReference type="ARBA" id="ARBA00010928"/>
    </source>
</evidence>
<dbReference type="GO" id="GO:0000166">
    <property type="term" value="F:nucleotide binding"/>
    <property type="evidence" value="ECO:0007669"/>
    <property type="project" value="InterPro"/>
</dbReference>
<dbReference type="Pfam" id="PF22725">
    <property type="entry name" value="GFO_IDH_MocA_C3"/>
    <property type="match status" value="1"/>
</dbReference>
<evidence type="ECO:0000256" key="2">
    <source>
        <dbReference type="ARBA" id="ARBA00023002"/>
    </source>
</evidence>
<feature type="domain" description="Gfo/Idh/MocA-like oxidoreductase N-terminal" evidence="3">
    <location>
        <begin position="7"/>
        <end position="126"/>
    </location>
</feature>
<keyword evidence="6" id="KW-1185">Reference proteome</keyword>
<dbReference type="InterPro" id="IPR036291">
    <property type="entry name" value="NAD(P)-bd_dom_sf"/>
</dbReference>
<feature type="domain" description="GFO/IDH/MocA-like oxidoreductase" evidence="4">
    <location>
        <begin position="134"/>
        <end position="256"/>
    </location>
</feature>
<accession>A0A3S4USR2</accession>
<dbReference type="SUPFAM" id="SSF55347">
    <property type="entry name" value="Glyceraldehyde-3-phosphate dehydrogenase-like, C-terminal domain"/>
    <property type="match status" value="1"/>
</dbReference>
<evidence type="ECO:0000259" key="3">
    <source>
        <dbReference type="Pfam" id="PF01408"/>
    </source>
</evidence>
<evidence type="ECO:0000259" key="4">
    <source>
        <dbReference type="Pfam" id="PF22725"/>
    </source>
</evidence>
<dbReference type="InterPro" id="IPR055170">
    <property type="entry name" value="GFO_IDH_MocA-like_dom"/>
</dbReference>
<dbReference type="SUPFAM" id="SSF51735">
    <property type="entry name" value="NAD(P)-binding Rossmann-fold domains"/>
    <property type="match status" value="1"/>
</dbReference>
<dbReference type="Gene3D" id="3.40.50.720">
    <property type="entry name" value="NAD(P)-binding Rossmann-like Domain"/>
    <property type="match status" value="1"/>
</dbReference>
<evidence type="ECO:0000313" key="6">
    <source>
        <dbReference type="Proteomes" id="UP000273044"/>
    </source>
</evidence>
<dbReference type="GeneID" id="64405677"/>
<reference evidence="5 6" key="1">
    <citation type="submission" date="2018-12" db="EMBL/GenBank/DDBJ databases">
        <authorList>
            <consortium name="Pathogen Informatics"/>
        </authorList>
    </citation>
    <scope>NUCLEOTIDE SEQUENCE [LARGE SCALE GENOMIC DNA]</scope>
    <source>
        <strain evidence="5 6">NCTC12967</strain>
    </source>
</reference>
<dbReference type="PANTHER" id="PTHR42840:SF3">
    <property type="entry name" value="BINDING ROSSMANN FOLD OXIDOREDUCTASE, PUTATIVE (AFU_ORTHOLOGUE AFUA_2G10240)-RELATED"/>
    <property type="match status" value="1"/>
</dbReference>
<name>A0A3S4USR2_9ACTN</name>
<keyword evidence="2 5" id="KW-0560">Oxidoreductase</keyword>
<comment type="similarity">
    <text evidence="1">Belongs to the Gfo/Idh/MocA family.</text>
</comment>
<dbReference type="GO" id="GO:0050112">
    <property type="term" value="F:inositol 2-dehydrogenase (NAD+) activity"/>
    <property type="evidence" value="ECO:0007669"/>
    <property type="project" value="UniProtKB-EC"/>
</dbReference>
<evidence type="ECO:0000313" key="5">
    <source>
        <dbReference type="EMBL" id="VEH68912.1"/>
    </source>
</evidence>
<organism evidence="5 6">
    <name type="scientific">Arachnia propionica</name>
    <dbReference type="NCBI Taxonomy" id="1750"/>
    <lineage>
        <taxon>Bacteria</taxon>
        <taxon>Bacillati</taxon>
        <taxon>Actinomycetota</taxon>
        <taxon>Actinomycetes</taxon>
        <taxon>Propionibacteriales</taxon>
        <taxon>Propionibacteriaceae</taxon>
        <taxon>Arachnia</taxon>
    </lineage>
</organism>
<dbReference type="EMBL" id="LR134406">
    <property type="protein sequence ID" value="VEH68912.1"/>
    <property type="molecule type" value="Genomic_DNA"/>
</dbReference>
<protein>
    <submittedName>
        <fullName evidence="5">Inositol 2-dehydrogenase</fullName>
        <ecNumber evidence="5">1.1.1.18</ecNumber>
    </submittedName>
</protein>
<dbReference type="EC" id="1.1.1.18" evidence="5"/>
<proteinExistence type="inferred from homology"/>
<dbReference type="InterPro" id="IPR000683">
    <property type="entry name" value="Gfo/Idh/MocA-like_OxRdtase_N"/>
</dbReference>
<dbReference type="AlphaFoldDB" id="A0A3S4USR2"/>